<evidence type="ECO:0000256" key="1">
    <source>
        <dbReference type="SAM" id="MobiDB-lite"/>
    </source>
</evidence>
<feature type="chain" id="PRO_5042151624" evidence="2">
    <location>
        <begin position="33"/>
        <end position="614"/>
    </location>
</feature>
<dbReference type="EMBL" id="JAKWBI020000226">
    <property type="protein sequence ID" value="KAJ2898549.1"/>
    <property type="molecule type" value="Genomic_DNA"/>
</dbReference>
<dbReference type="Gene3D" id="3.20.20.140">
    <property type="entry name" value="Metal-dependent hydrolases"/>
    <property type="match status" value="1"/>
</dbReference>
<accession>A0AAD5RMC1</accession>
<keyword evidence="2" id="KW-0732">Signal</keyword>
<proteinExistence type="predicted"/>
<dbReference type="GO" id="GO:0016810">
    <property type="term" value="F:hydrolase activity, acting on carbon-nitrogen (but not peptide) bonds"/>
    <property type="evidence" value="ECO:0007669"/>
    <property type="project" value="InterPro"/>
</dbReference>
<dbReference type="Pfam" id="PF07969">
    <property type="entry name" value="Amidohydro_3"/>
    <property type="match status" value="1"/>
</dbReference>
<dbReference type="PANTHER" id="PTHR22642">
    <property type="entry name" value="IMIDAZOLONEPROPIONASE"/>
    <property type="match status" value="1"/>
</dbReference>
<keyword evidence="5" id="KW-1185">Reference proteome</keyword>
<dbReference type="PANTHER" id="PTHR22642:SF2">
    <property type="entry name" value="PROTEIN LONG AFTER FAR-RED 3"/>
    <property type="match status" value="1"/>
</dbReference>
<reference evidence="4" key="1">
    <citation type="submission" date="2022-07" db="EMBL/GenBank/DDBJ databases">
        <title>Draft genome sequence of Zalerion maritima ATCC 34329, a (micro)plastics degrading marine fungus.</title>
        <authorList>
            <person name="Paco A."/>
            <person name="Goncalves M.F.M."/>
            <person name="Rocha-Santos T.A.P."/>
            <person name="Alves A."/>
        </authorList>
    </citation>
    <scope>NUCLEOTIDE SEQUENCE</scope>
    <source>
        <strain evidence="4">ATCC 34329</strain>
    </source>
</reference>
<dbReference type="Gene3D" id="2.30.40.10">
    <property type="entry name" value="Urease, subunit C, domain 1"/>
    <property type="match status" value="1"/>
</dbReference>
<dbReference type="Proteomes" id="UP001201980">
    <property type="component" value="Unassembled WGS sequence"/>
</dbReference>
<feature type="signal peptide" evidence="2">
    <location>
        <begin position="1"/>
        <end position="32"/>
    </location>
</feature>
<gene>
    <name evidence="4" type="ORF">MKZ38_003840</name>
</gene>
<evidence type="ECO:0000313" key="4">
    <source>
        <dbReference type="EMBL" id="KAJ2898549.1"/>
    </source>
</evidence>
<dbReference type="InterPro" id="IPR011059">
    <property type="entry name" value="Metal-dep_hydrolase_composite"/>
</dbReference>
<dbReference type="InterPro" id="IPR033932">
    <property type="entry name" value="YtcJ-like"/>
</dbReference>
<evidence type="ECO:0000259" key="3">
    <source>
        <dbReference type="Pfam" id="PF07969"/>
    </source>
</evidence>
<dbReference type="CDD" id="cd01300">
    <property type="entry name" value="YtcJ_like"/>
    <property type="match status" value="1"/>
</dbReference>
<protein>
    <submittedName>
        <fullName evidence="4">Amidohydrolase</fullName>
    </submittedName>
</protein>
<dbReference type="AlphaFoldDB" id="A0AAD5RMC1"/>
<dbReference type="InterPro" id="IPR013108">
    <property type="entry name" value="Amidohydro_3"/>
</dbReference>
<name>A0AAD5RMC1_9PEZI</name>
<dbReference type="InterPro" id="IPR032466">
    <property type="entry name" value="Metal_Hydrolase"/>
</dbReference>
<dbReference type="Gene3D" id="3.10.310.70">
    <property type="match status" value="1"/>
</dbReference>
<evidence type="ECO:0000313" key="5">
    <source>
        <dbReference type="Proteomes" id="UP001201980"/>
    </source>
</evidence>
<comment type="caution">
    <text evidence="4">The sequence shown here is derived from an EMBL/GenBank/DDBJ whole genome shotgun (WGS) entry which is preliminary data.</text>
</comment>
<evidence type="ECO:0000256" key="2">
    <source>
        <dbReference type="SAM" id="SignalP"/>
    </source>
</evidence>
<feature type="domain" description="Amidohydrolase 3" evidence="3">
    <location>
        <begin position="122"/>
        <end position="608"/>
    </location>
</feature>
<feature type="region of interest" description="Disordered" evidence="1">
    <location>
        <begin position="516"/>
        <end position="536"/>
    </location>
</feature>
<dbReference type="SUPFAM" id="SSF51556">
    <property type="entry name" value="Metallo-dependent hydrolases"/>
    <property type="match status" value="1"/>
</dbReference>
<sequence length="614" mass="67105">MSGAASQASSRLAWLAPLLISILGASILGSYSQGTTDNVLYSKGKELYDTYIQRPFLGRIQAPLQTHCYDSIKTLDAENPHARCFTVSGHRFDRILPDLEANEIIGHRESYENDTNVHFHEGHVIPGLWDGHGHLLQYGEFLHSVNIFGAKTPSELRERVREYLRTNPESGDKDNWIRGVGWDQNILGHMPTAEDLADPVLEGLYVMIDRVDVHCTLVSKAILDLLPDEFPDIPGGEVVREPGMGVFCDNAMDMVYDLWPQPNEARKTEFVKSAMKDLNRFGIVGVHDAGVNSAGLDLFKKLTKTPDWTVRVYAMAECTAGHNHFCADEVSKVSFQETGDLLAVQSIKLFADGALGSWGSAMIEPYSDRPDASGSLLASASALTDISKSWAKAGYQVSIHAIGDLANRVAIDALEEALKVACPDQPTAECQKTRRFRIEHAQVIHPDDQQRMHSIGIIPSIQPTHATSDMAYAEKRLGRKRTAESAYRMRSVLGLNPVLGSDFPVEPPDPFRGIYAATTRKSPNTGKNADGGEGKGWHDGEALTLEEALLGFTRAPAAAAVGGGLEAGVIKGGGLADWVVLDRSLGEYDAEDLRSMRVEETWVGGRAAYRRGGL</sequence>
<organism evidence="4 5">
    <name type="scientific">Zalerion maritima</name>
    <dbReference type="NCBI Taxonomy" id="339359"/>
    <lineage>
        <taxon>Eukaryota</taxon>
        <taxon>Fungi</taxon>
        <taxon>Dikarya</taxon>
        <taxon>Ascomycota</taxon>
        <taxon>Pezizomycotina</taxon>
        <taxon>Sordariomycetes</taxon>
        <taxon>Lulworthiomycetidae</taxon>
        <taxon>Lulworthiales</taxon>
        <taxon>Lulworthiaceae</taxon>
        <taxon>Zalerion</taxon>
    </lineage>
</organism>